<dbReference type="EMBL" id="MU151543">
    <property type="protein sequence ID" value="KAF9442934.1"/>
    <property type="molecule type" value="Genomic_DNA"/>
</dbReference>
<proteinExistence type="predicted"/>
<organism evidence="1 2">
    <name type="scientific">Macrolepiota fuliginosa MF-IS2</name>
    <dbReference type="NCBI Taxonomy" id="1400762"/>
    <lineage>
        <taxon>Eukaryota</taxon>
        <taxon>Fungi</taxon>
        <taxon>Dikarya</taxon>
        <taxon>Basidiomycota</taxon>
        <taxon>Agaricomycotina</taxon>
        <taxon>Agaricomycetes</taxon>
        <taxon>Agaricomycetidae</taxon>
        <taxon>Agaricales</taxon>
        <taxon>Agaricineae</taxon>
        <taxon>Agaricaceae</taxon>
        <taxon>Macrolepiota</taxon>
    </lineage>
</organism>
<name>A0A9P5X3F6_9AGAR</name>
<accession>A0A9P5X3F6</accession>
<dbReference type="AlphaFoldDB" id="A0A9P5X3F6"/>
<protein>
    <submittedName>
        <fullName evidence="1">Uncharacterized protein</fullName>
    </submittedName>
</protein>
<dbReference type="OrthoDB" id="3263746at2759"/>
<gene>
    <name evidence="1" type="ORF">P691DRAFT_680527</name>
</gene>
<feature type="non-terminal residue" evidence="1">
    <location>
        <position position="1"/>
    </location>
</feature>
<sequence>LQIKRIFQFQTSYAIKTPTGEQVECFKEMGKACDGPDPKTFFLDFDSEMVSTPWNVWMALLLAEEYINSEDPYFDDIMKKNHAPAMHEHIIQEEQTQWQDNQSGHQCKLCNHCKNAAGHFASYNPKMKGFADLWKHMPKDVCSGDKAVAYPKGVQYEVVMLGWRSHQIGKWFQTWDHLSMSLHYGADGKPNGPGKFPHICVHPISQHNDPHTKAPQRLPRNFYNDDWYQSLDHFEQKKLDAQAVIDLSFPMKIICTAECYEHIRTWQDLPLPPNHPTLTPL</sequence>
<reference evidence="1" key="1">
    <citation type="submission" date="2020-11" db="EMBL/GenBank/DDBJ databases">
        <authorList>
            <consortium name="DOE Joint Genome Institute"/>
            <person name="Ahrendt S."/>
            <person name="Riley R."/>
            <person name="Andreopoulos W."/>
            <person name="Labutti K."/>
            <person name="Pangilinan J."/>
            <person name="Ruiz-Duenas F.J."/>
            <person name="Barrasa J.M."/>
            <person name="Sanchez-Garcia M."/>
            <person name="Camarero S."/>
            <person name="Miyauchi S."/>
            <person name="Serrano A."/>
            <person name="Linde D."/>
            <person name="Babiker R."/>
            <person name="Drula E."/>
            <person name="Ayuso-Fernandez I."/>
            <person name="Pacheco R."/>
            <person name="Padilla G."/>
            <person name="Ferreira P."/>
            <person name="Barriuso J."/>
            <person name="Kellner H."/>
            <person name="Castanera R."/>
            <person name="Alfaro M."/>
            <person name="Ramirez L."/>
            <person name="Pisabarro A.G."/>
            <person name="Kuo A."/>
            <person name="Tritt A."/>
            <person name="Lipzen A."/>
            <person name="He G."/>
            <person name="Yan M."/>
            <person name="Ng V."/>
            <person name="Cullen D."/>
            <person name="Martin F."/>
            <person name="Rosso M.-N."/>
            <person name="Henrissat B."/>
            <person name="Hibbett D."/>
            <person name="Martinez A.T."/>
            <person name="Grigoriev I.V."/>
        </authorList>
    </citation>
    <scope>NUCLEOTIDE SEQUENCE</scope>
    <source>
        <strain evidence="1">MF-IS2</strain>
    </source>
</reference>
<keyword evidence="2" id="KW-1185">Reference proteome</keyword>
<evidence type="ECO:0000313" key="2">
    <source>
        <dbReference type="Proteomes" id="UP000807342"/>
    </source>
</evidence>
<comment type="caution">
    <text evidence="1">The sequence shown here is derived from an EMBL/GenBank/DDBJ whole genome shotgun (WGS) entry which is preliminary data.</text>
</comment>
<dbReference type="Proteomes" id="UP000807342">
    <property type="component" value="Unassembled WGS sequence"/>
</dbReference>
<evidence type="ECO:0000313" key="1">
    <source>
        <dbReference type="EMBL" id="KAF9442934.1"/>
    </source>
</evidence>